<feature type="compositionally biased region" description="Basic and acidic residues" evidence="1">
    <location>
        <begin position="65"/>
        <end position="93"/>
    </location>
</feature>
<name>A0A8K0NHC7_9HYPO</name>
<protein>
    <submittedName>
        <fullName evidence="2">Uncharacterized protein</fullName>
    </submittedName>
</protein>
<feature type="compositionally biased region" description="Low complexity" evidence="1">
    <location>
        <begin position="143"/>
        <end position="157"/>
    </location>
</feature>
<keyword evidence="3" id="KW-1185">Reference proteome</keyword>
<feature type="compositionally biased region" description="Basic and acidic residues" evidence="1">
    <location>
        <begin position="125"/>
        <end position="135"/>
    </location>
</feature>
<dbReference type="AlphaFoldDB" id="A0A8K0NHC7"/>
<dbReference type="OrthoDB" id="4956138at2759"/>
<evidence type="ECO:0000313" key="2">
    <source>
        <dbReference type="EMBL" id="KAG5925757.1"/>
    </source>
</evidence>
<gene>
    <name evidence="2" type="ORF">E4U42_003997</name>
</gene>
<feature type="compositionally biased region" description="Low complexity" evidence="1">
    <location>
        <begin position="204"/>
        <end position="219"/>
    </location>
</feature>
<proteinExistence type="predicted"/>
<accession>A0A8K0NHC7</accession>
<reference evidence="2" key="1">
    <citation type="journal article" date="2020" name="bioRxiv">
        <title>Whole genome comparisons of ergot fungi reveals the divergence and evolution of species within the genus Claviceps are the result of varying mechanisms driving genome evolution and host range expansion.</title>
        <authorList>
            <person name="Wyka S.A."/>
            <person name="Mondo S.J."/>
            <person name="Liu M."/>
            <person name="Dettman J."/>
            <person name="Nalam V."/>
            <person name="Broders K.D."/>
        </authorList>
    </citation>
    <scope>NUCLEOTIDE SEQUENCE</scope>
    <source>
        <strain evidence="2">CCC 489</strain>
    </source>
</reference>
<feature type="compositionally biased region" description="Low complexity" evidence="1">
    <location>
        <begin position="173"/>
        <end position="185"/>
    </location>
</feature>
<organism evidence="2 3">
    <name type="scientific">Claviceps africana</name>
    <dbReference type="NCBI Taxonomy" id="83212"/>
    <lineage>
        <taxon>Eukaryota</taxon>
        <taxon>Fungi</taxon>
        <taxon>Dikarya</taxon>
        <taxon>Ascomycota</taxon>
        <taxon>Pezizomycotina</taxon>
        <taxon>Sordariomycetes</taxon>
        <taxon>Hypocreomycetidae</taxon>
        <taxon>Hypocreales</taxon>
        <taxon>Clavicipitaceae</taxon>
        <taxon>Claviceps</taxon>
    </lineage>
</organism>
<feature type="compositionally biased region" description="Basic and acidic residues" evidence="1">
    <location>
        <begin position="268"/>
        <end position="279"/>
    </location>
</feature>
<sequence>MCFAIRSCRCGHLIHTTERVRCVGVPWRKWDPAKDACLGVHTFESRRPPLDQLCPACRGDGRDGDGTGYDGREHGNGQDEAVHDDDHDDEHGPQARHPRRKPRAYTEPIGESDRRRHGLYALQRQDSHGSTRQDHVPALSRNSQSTGTASSVTSTRSSADFATCVAADEDPSVRVVSSSSSTSPPDWTAVDAATPPAAYGCEDPLSSASAALPSLSLHGGLHGHSDRHRPSTSPGAASSPALDGEHRHRFARLWGRKQTRPSQHTRHKSEPKDMRPEKKTRNRWKAIVSRNKSVDSDKSFVCTTAREMQNQERSEGGAAFRGE</sequence>
<evidence type="ECO:0000313" key="3">
    <source>
        <dbReference type="Proteomes" id="UP000811619"/>
    </source>
</evidence>
<dbReference type="Proteomes" id="UP000811619">
    <property type="component" value="Unassembled WGS sequence"/>
</dbReference>
<feature type="compositionally biased region" description="Basic residues" evidence="1">
    <location>
        <begin position="94"/>
        <end position="103"/>
    </location>
</feature>
<feature type="region of interest" description="Disordered" evidence="1">
    <location>
        <begin position="65"/>
        <end position="157"/>
    </location>
</feature>
<comment type="caution">
    <text evidence="2">The sequence shown here is derived from an EMBL/GenBank/DDBJ whole genome shotgun (WGS) entry which is preliminary data.</text>
</comment>
<feature type="region of interest" description="Disordered" evidence="1">
    <location>
        <begin position="169"/>
        <end position="291"/>
    </location>
</feature>
<dbReference type="EMBL" id="SRPY01000341">
    <property type="protein sequence ID" value="KAG5925757.1"/>
    <property type="molecule type" value="Genomic_DNA"/>
</dbReference>
<feature type="compositionally biased region" description="Basic residues" evidence="1">
    <location>
        <begin position="247"/>
        <end position="267"/>
    </location>
</feature>
<feature type="compositionally biased region" description="Low complexity" evidence="1">
    <location>
        <begin position="231"/>
        <end position="241"/>
    </location>
</feature>
<evidence type="ECO:0000256" key="1">
    <source>
        <dbReference type="SAM" id="MobiDB-lite"/>
    </source>
</evidence>
<feature type="region of interest" description="Disordered" evidence="1">
    <location>
        <begin position="304"/>
        <end position="323"/>
    </location>
</feature>